<evidence type="ECO:0000313" key="2">
    <source>
        <dbReference type="Proteomes" id="UP001235744"/>
    </source>
</evidence>
<sequence>MPAPDAADALAPGVTDPYKVKFVRRLPRALEELYGPRHGVVQLPVHVAWSGLTAFDLDRPRSRMSLYRTVLAEGLRDDLCRYLERDLLLELWPVLRNLIGRAVRDAWEESFPELAPATGGAAAA</sequence>
<dbReference type="Proteomes" id="UP001235744">
    <property type="component" value="Chromosome"/>
</dbReference>
<gene>
    <name evidence="1" type="ORF">P8A19_29270</name>
</gene>
<proteinExistence type="predicted"/>
<accession>A0ABY9IZ64</accession>
<name>A0ABY9IZ64_9ACTN</name>
<evidence type="ECO:0000313" key="1">
    <source>
        <dbReference type="EMBL" id="WLQ59263.1"/>
    </source>
</evidence>
<organism evidence="1 2">
    <name type="scientific">Streptomyces poriferorum</name>
    <dbReference type="NCBI Taxonomy" id="2798799"/>
    <lineage>
        <taxon>Bacteria</taxon>
        <taxon>Bacillati</taxon>
        <taxon>Actinomycetota</taxon>
        <taxon>Actinomycetes</taxon>
        <taxon>Kitasatosporales</taxon>
        <taxon>Streptomycetaceae</taxon>
        <taxon>Streptomyces</taxon>
    </lineage>
</organism>
<protein>
    <recommendedName>
        <fullName evidence="3">Transcriptional regulator</fullName>
    </recommendedName>
</protein>
<keyword evidence="2" id="KW-1185">Reference proteome</keyword>
<evidence type="ECO:0008006" key="3">
    <source>
        <dbReference type="Google" id="ProtNLM"/>
    </source>
</evidence>
<dbReference type="RefSeq" id="WP_219568931.1">
    <property type="nucleotide sequence ID" value="NZ_CP120988.1"/>
</dbReference>
<reference evidence="1 2" key="1">
    <citation type="submission" date="2023-03" db="EMBL/GenBank/DDBJ databases">
        <title>Isolation and description of six Streptomyces strains from soil environments, able to metabolize different microbial glucans.</title>
        <authorList>
            <person name="Widen T."/>
            <person name="Larsbrink J."/>
        </authorList>
    </citation>
    <scope>NUCLEOTIDE SEQUENCE [LARGE SCALE GENOMIC DNA]</scope>
    <source>
        <strain evidence="1 2">Alt2</strain>
    </source>
</reference>
<dbReference type="EMBL" id="CP120988">
    <property type="protein sequence ID" value="WLQ59263.1"/>
    <property type="molecule type" value="Genomic_DNA"/>
</dbReference>